<accession>A0ABP0MPC4</accession>
<sequence length="304" mass="34014">MHWIPLPHHLNLPPDQVGWDLRSSRSRRPEAWLRARRRGVACVVPAAHWLSLWVIFRSSSSFEVGVLLALARGEIDDGAHPRRLTTSVACREALEDMLRHENWMYVNNSQTRWCKLRLENTMATCCRIANFAQGRGEDCSGCVSSCIHQNMVTLCEKDFGQACIVKRKPFFRTGAPELEVHETFCVPKECNNGADRDALVAWFAAYYVARRDGWHMDYDEAVLECTSGVVTAIIVTITVIVCIVSCIPISIFLFKAPKERGRTLISQEQMQAESMRGDEDMDGTLRSTAGGGDTMGSSGMGATR</sequence>
<evidence type="ECO:0000256" key="1">
    <source>
        <dbReference type="SAM" id="MobiDB-lite"/>
    </source>
</evidence>
<name>A0ABP0MPC4_9DINO</name>
<gene>
    <name evidence="3" type="ORF">CCMP2556_LOCUS26793</name>
    <name evidence="4" type="ORF">CCMP2556_LOCUS27557</name>
</gene>
<protein>
    <submittedName>
        <fullName evidence="3">Uncharacterized protein</fullName>
    </submittedName>
</protein>
<evidence type="ECO:0000313" key="3">
    <source>
        <dbReference type="EMBL" id="CAK9053294.1"/>
    </source>
</evidence>
<dbReference type="Proteomes" id="UP001642484">
    <property type="component" value="Unassembled WGS sequence"/>
</dbReference>
<keyword evidence="2" id="KW-0472">Membrane</keyword>
<evidence type="ECO:0000313" key="5">
    <source>
        <dbReference type="Proteomes" id="UP001642484"/>
    </source>
</evidence>
<organism evidence="3 5">
    <name type="scientific">Durusdinium trenchii</name>
    <dbReference type="NCBI Taxonomy" id="1381693"/>
    <lineage>
        <taxon>Eukaryota</taxon>
        <taxon>Sar</taxon>
        <taxon>Alveolata</taxon>
        <taxon>Dinophyceae</taxon>
        <taxon>Suessiales</taxon>
        <taxon>Symbiodiniaceae</taxon>
        <taxon>Durusdinium</taxon>
    </lineage>
</organism>
<evidence type="ECO:0000313" key="4">
    <source>
        <dbReference type="EMBL" id="CAK9055408.1"/>
    </source>
</evidence>
<dbReference type="EMBL" id="CAXAMN010018890">
    <property type="protein sequence ID" value="CAK9053294.1"/>
    <property type="molecule type" value="Genomic_DNA"/>
</dbReference>
<feature type="transmembrane region" description="Helical" evidence="2">
    <location>
        <begin position="229"/>
        <end position="254"/>
    </location>
</feature>
<dbReference type="EMBL" id="CAXAMN010020001">
    <property type="protein sequence ID" value="CAK9055408.1"/>
    <property type="molecule type" value="Genomic_DNA"/>
</dbReference>
<proteinExistence type="predicted"/>
<keyword evidence="2" id="KW-0812">Transmembrane</keyword>
<keyword evidence="2" id="KW-1133">Transmembrane helix</keyword>
<comment type="caution">
    <text evidence="3">The sequence shown here is derived from an EMBL/GenBank/DDBJ whole genome shotgun (WGS) entry which is preliminary data.</text>
</comment>
<feature type="region of interest" description="Disordered" evidence="1">
    <location>
        <begin position="269"/>
        <end position="304"/>
    </location>
</feature>
<reference evidence="3 5" key="1">
    <citation type="submission" date="2024-02" db="EMBL/GenBank/DDBJ databases">
        <authorList>
            <person name="Chen Y."/>
            <person name="Shah S."/>
            <person name="Dougan E. K."/>
            <person name="Thang M."/>
            <person name="Chan C."/>
        </authorList>
    </citation>
    <scope>NUCLEOTIDE SEQUENCE [LARGE SCALE GENOMIC DNA]</scope>
</reference>
<evidence type="ECO:0000256" key="2">
    <source>
        <dbReference type="SAM" id="Phobius"/>
    </source>
</evidence>
<keyword evidence="5" id="KW-1185">Reference proteome</keyword>
<feature type="compositionally biased region" description="Low complexity" evidence="1">
    <location>
        <begin position="295"/>
        <end position="304"/>
    </location>
</feature>